<evidence type="ECO:0000313" key="2">
    <source>
        <dbReference type="EMBL" id="PLB55855.1"/>
    </source>
</evidence>
<proteinExistence type="predicted"/>
<feature type="signal peptide" evidence="1">
    <location>
        <begin position="1"/>
        <end position="18"/>
    </location>
</feature>
<dbReference type="GeneID" id="36559031"/>
<dbReference type="RefSeq" id="XP_024711157.1">
    <property type="nucleotide sequence ID" value="XM_024851332.1"/>
</dbReference>
<evidence type="ECO:0000313" key="3">
    <source>
        <dbReference type="Proteomes" id="UP000234275"/>
    </source>
</evidence>
<gene>
    <name evidence="2" type="ORF">P170DRAFT_453097</name>
</gene>
<feature type="chain" id="PRO_5014114264" description="Malate dehydrogenase" evidence="1">
    <location>
        <begin position="19"/>
        <end position="259"/>
    </location>
</feature>
<sequence>MLFRIFFLLSFIIFGVLAAPTPGNEPKEPEIPDELEIGVSNLDLAEEFVKITKVLGAVNVNHCPLDNIKLPLDRTNPALPNPAPGLKLKYVAIGRGTQNYTCNATDASTTPNAVGAVATLYDASCIVHRNPELLHALTGPFSHFIPGVIHFVSAIFSRLIHSSTDTVVLGEHYFEGKTPFFDMRLGGYPDWVGTKKVASADAPTKGNDVPWLKLESTNSSGIHDVYRIYTAGGKAPANCQGQNPYFVVDYAAEYWFYGN</sequence>
<dbReference type="PANTHER" id="PTHR35567:SF1">
    <property type="entry name" value="CONSERVED FUNGAL PROTEIN (AFU_ORTHOLOGUE AFUA_1G14230)"/>
    <property type="match status" value="1"/>
</dbReference>
<accession>A0A2I2GSL7</accession>
<reference evidence="2 3" key="1">
    <citation type="submission" date="2016-12" db="EMBL/GenBank/DDBJ databases">
        <title>The genomes of Aspergillus section Nigri reveals drivers in fungal speciation.</title>
        <authorList>
            <consortium name="DOE Joint Genome Institute"/>
            <person name="Vesth T.C."/>
            <person name="Nybo J."/>
            <person name="Theobald S."/>
            <person name="Brandl J."/>
            <person name="Frisvad J.C."/>
            <person name="Nielsen K.F."/>
            <person name="Lyhne E.K."/>
            <person name="Kogle M.E."/>
            <person name="Kuo A."/>
            <person name="Riley R."/>
            <person name="Clum A."/>
            <person name="Nolan M."/>
            <person name="Lipzen A."/>
            <person name="Salamov A."/>
            <person name="Henrissat B."/>
            <person name="Wiebenga A."/>
            <person name="De Vries R.P."/>
            <person name="Grigoriev I.V."/>
            <person name="Mortensen U.H."/>
            <person name="Andersen M.R."/>
            <person name="Baker S.E."/>
        </authorList>
    </citation>
    <scope>NUCLEOTIDE SEQUENCE [LARGE SCALE GENOMIC DNA]</scope>
    <source>
        <strain evidence="2 3">IBT 23096</strain>
    </source>
</reference>
<organism evidence="2 3">
    <name type="scientific">Aspergillus steynii IBT 23096</name>
    <dbReference type="NCBI Taxonomy" id="1392250"/>
    <lineage>
        <taxon>Eukaryota</taxon>
        <taxon>Fungi</taxon>
        <taxon>Dikarya</taxon>
        <taxon>Ascomycota</taxon>
        <taxon>Pezizomycotina</taxon>
        <taxon>Eurotiomycetes</taxon>
        <taxon>Eurotiomycetidae</taxon>
        <taxon>Eurotiales</taxon>
        <taxon>Aspergillaceae</taxon>
        <taxon>Aspergillus</taxon>
        <taxon>Aspergillus subgen. Circumdati</taxon>
    </lineage>
</organism>
<evidence type="ECO:0000256" key="1">
    <source>
        <dbReference type="SAM" id="SignalP"/>
    </source>
</evidence>
<dbReference type="VEuPathDB" id="FungiDB:P170DRAFT_453097"/>
<dbReference type="InterPro" id="IPR021851">
    <property type="entry name" value="DUF3455"/>
</dbReference>
<protein>
    <recommendedName>
        <fullName evidence="4">Malate dehydrogenase</fullName>
    </recommendedName>
</protein>
<keyword evidence="3" id="KW-1185">Reference proteome</keyword>
<dbReference type="Proteomes" id="UP000234275">
    <property type="component" value="Unassembled WGS sequence"/>
</dbReference>
<evidence type="ECO:0008006" key="4">
    <source>
        <dbReference type="Google" id="ProtNLM"/>
    </source>
</evidence>
<dbReference type="PANTHER" id="PTHR35567">
    <property type="entry name" value="MALATE DEHYDROGENASE (AFU_ORTHOLOGUE AFUA_2G13800)"/>
    <property type="match status" value="1"/>
</dbReference>
<dbReference type="AlphaFoldDB" id="A0A2I2GSL7"/>
<name>A0A2I2GSL7_9EURO</name>
<keyword evidence="1" id="KW-0732">Signal</keyword>
<dbReference type="EMBL" id="MSFO01000001">
    <property type="protein sequence ID" value="PLB55855.1"/>
    <property type="molecule type" value="Genomic_DNA"/>
</dbReference>
<dbReference type="Pfam" id="PF11937">
    <property type="entry name" value="DUF3455"/>
    <property type="match status" value="1"/>
</dbReference>
<comment type="caution">
    <text evidence="2">The sequence shown here is derived from an EMBL/GenBank/DDBJ whole genome shotgun (WGS) entry which is preliminary data.</text>
</comment>
<dbReference type="OrthoDB" id="1859733at2759"/>